<dbReference type="OrthoDB" id="542676at2759"/>
<dbReference type="RefSeq" id="XP_005842848.1">
    <property type="nucleotide sequence ID" value="XM_005842786.1"/>
</dbReference>
<dbReference type="PANTHER" id="PTHR15852">
    <property type="entry name" value="PLASTID TRANSCRIPTIONALLY ACTIVE PROTEIN"/>
    <property type="match status" value="1"/>
</dbReference>
<dbReference type="InterPro" id="IPR036410">
    <property type="entry name" value="HSP_DnaJ_Cys-rich_dom_sf"/>
</dbReference>
<dbReference type="KEGG" id="cvr:CHLNCDRAFT_142565"/>
<accession>E1ZTX0</accession>
<dbReference type="PANTHER" id="PTHR15852:SF54">
    <property type="entry name" value="PROTEIN SSUH2 HOMOLOG"/>
    <property type="match status" value="1"/>
</dbReference>
<evidence type="ECO:0000313" key="2">
    <source>
        <dbReference type="Proteomes" id="UP000008141"/>
    </source>
</evidence>
<evidence type="ECO:0008006" key="3">
    <source>
        <dbReference type="Google" id="ProtNLM"/>
    </source>
</evidence>
<organism evidence="2">
    <name type="scientific">Chlorella variabilis</name>
    <name type="common">Green alga</name>
    <dbReference type="NCBI Taxonomy" id="554065"/>
    <lineage>
        <taxon>Eukaryota</taxon>
        <taxon>Viridiplantae</taxon>
        <taxon>Chlorophyta</taxon>
        <taxon>core chlorophytes</taxon>
        <taxon>Trebouxiophyceae</taxon>
        <taxon>Chlorellales</taxon>
        <taxon>Chlorellaceae</taxon>
        <taxon>Chlorella clade</taxon>
        <taxon>Chlorella</taxon>
    </lineage>
</organism>
<dbReference type="AlphaFoldDB" id="E1ZTX0"/>
<protein>
    <recommendedName>
        <fullName evidence="3">CR-type domain-containing protein</fullName>
    </recommendedName>
</protein>
<dbReference type="Proteomes" id="UP000008141">
    <property type="component" value="Unassembled WGS sequence"/>
</dbReference>
<sequence length="144" mass="15407">MFGLRQPGEGLETEVDIKGEPQSLVKQSLDEIGVLAGNLLMNAASWRVVRGQTYCLHCRGTGKESCPTCQGAGIVQPEKVRMNQIRHAAGKVQVLLGLNEPKMFDSDWMKSNRCKRCRGTGALPCKHCNGVGMLGPGQGSGAAP</sequence>
<dbReference type="GeneID" id="17350166"/>
<dbReference type="EMBL" id="GL433875">
    <property type="protein sequence ID" value="EFN50736.1"/>
    <property type="molecule type" value="Genomic_DNA"/>
</dbReference>
<reference evidence="1 2" key="1">
    <citation type="journal article" date="2010" name="Plant Cell">
        <title>The Chlorella variabilis NC64A genome reveals adaptation to photosymbiosis, coevolution with viruses, and cryptic sex.</title>
        <authorList>
            <person name="Blanc G."/>
            <person name="Duncan G."/>
            <person name="Agarkova I."/>
            <person name="Borodovsky M."/>
            <person name="Gurnon J."/>
            <person name="Kuo A."/>
            <person name="Lindquist E."/>
            <person name="Lucas S."/>
            <person name="Pangilinan J."/>
            <person name="Polle J."/>
            <person name="Salamov A."/>
            <person name="Terry A."/>
            <person name="Yamada T."/>
            <person name="Dunigan D.D."/>
            <person name="Grigoriev I.V."/>
            <person name="Claverie J.M."/>
            <person name="Van Etten J.L."/>
        </authorList>
    </citation>
    <scope>NUCLEOTIDE SEQUENCE [LARGE SCALE GENOMIC DNA]</scope>
    <source>
        <strain evidence="1 2">NC64A</strain>
    </source>
</reference>
<name>E1ZTX0_CHLVA</name>
<evidence type="ECO:0000313" key="1">
    <source>
        <dbReference type="EMBL" id="EFN50736.1"/>
    </source>
</evidence>
<dbReference type="InParanoid" id="E1ZTX0"/>
<proteinExistence type="predicted"/>
<gene>
    <name evidence="1" type="ORF">CHLNCDRAFT_142565</name>
</gene>
<keyword evidence="2" id="KW-1185">Reference proteome</keyword>
<dbReference type="SUPFAM" id="SSF57938">
    <property type="entry name" value="DnaJ/Hsp40 cysteine-rich domain"/>
    <property type="match status" value="1"/>
</dbReference>
<dbReference type="Gene3D" id="2.10.230.10">
    <property type="entry name" value="Heat shock protein DnaJ, cysteine-rich domain"/>
    <property type="match status" value="1"/>
</dbReference>